<keyword evidence="2" id="KW-1185">Reference proteome</keyword>
<dbReference type="Proteomes" id="UP000465240">
    <property type="component" value="Unassembled WGS sequence"/>
</dbReference>
<evidence type="ECO:0000313" key="1">
    <source>
        <dbReference type="EMBL" id="GFG83242.1"/>
    </source>
</evidence>
<proteinExistence type="predicted"/>
<evidence type="ECO:0000313" key="2">
    <source>
        <dbReference type="Proteomes" id="UP000465240"/>
    </source>
</evidence>
<dbReference type="PROSITE" id="PS51257">
    <property type="entry name" value="PROKAR_LIPOPROTEIN"/>
    <property type="match status" value="1"/>
</dbReference>
<reference evidence="1 2" key="1">
    <citation type="journal article" date="2019" name="Emerg. Microbes Infect.">
        <title>Comprehensive subspecies identification of 175 nontuberculous mycobacteria species based on 7547 genomic profiles.</title>
        <authorList>
            <person name="Matsumoto Y."/>
            <person name="Kinjo T."/>
            <person name="Motooka D."/>
            <person name="Nabeya D."/>
            <person name="Jung N."/>
            <person name="Uechi K."/>
            <person name="Horii T."/>
            <person name="Iida T."/>
            <person name="Fujita J."/>
            <person name="Nakamura S."/>
        </authorList>
    </citation>
    <scope>NUCLEOTIDE SEQUENCE [LARGE SCALE GENOMIC DNA]</scope>
    <source>
        <strain evidence="1 2">JCM 18565</strain>
    </source>
</reference>
<dbReference type="EMBL" id="BLKX01000003">
    <property type="protein sequence ID" value="GFG83242.1"/>
    <property type="molecule type" value="Genomic_DNA"/>
</dbReference>
<comment type="caution">
    <text evidence="1">The sequence shown here is derived from an EMBL/GenBank/DDBJ whole genome shotgun (WGS) entry which is preliminary data.</text>
</comment>
<name>A0ABQ1CFY1_9MYCO</name>
<protein>
    <recommendedName>
        <fullName evidence="3">Conjugal transfer protein</fullName>
    </recommendedName>
</protein>
<sequence length="278" mass="29579">MWRSQIMKSELLNQHNRYAWLLAWPLILLAVLLSCTQSGDASTPDTTERDAVAGFGQKAITAYVTASPVDPAAAVALYGALVATSRGQGGFPFPAERVLAVIGRTPKLQATRTDKTRVWTVSADVLTGSGAQGWQQQVVITAEGIYRVEGLPGRIPLTPTAAPDQNNEQGHELTRVDPGSPAYTTVSDFFAAWLTGKGDLSRVADQSIAAFTTPPYSKTTLESVSASRDTEKIEKSVTVNAVISVQKTTVTKLSYTLTLAAVGGRWVVSDVTAAPADE</sequence>
<gene>
    <name evidence="1" type="ORF">MPRG_65180</name>
</gene>
<evidence type="ECO:0008006" key="3">
    <source>
        <dbReference type="Google" id="ProtNLM"/>
    </source>
</evidence>
<accession>A0ABQ1CFY1</accession>
<organism evidence="1 2">
    <name type="scientific">Mycobacterium paragordonae</name>
    <dbReference type="NCBI Taxonomy" id="1389713"/>
    <lineage>
        <taxon>Bacteria</taxon>
        <taxon>Bacillati</taxon>
        <taxon>Actinomycetota</taxon>
        <taxon>Actinomycetes</taxon>
        <taxon>Mycobacteriales</taxon>
        <taxon>Mycobacteriaceae</taxon>
        <taxon>Mycobacterium</taxon>
    </lineage>
</organism>